<dbReference type="EMBL" id="QXFT01000487">
    <property type="protein sequence ID" value="KAE9342558.1"/>
    <property type="molecule type" value="Genomic_DNA"/>
</dbReference>
<evidence type="ECO:0000313" key="2">
    <source>
        <dbReference type="EMBL" id="KAE9025144.1"/>
    </source>
</evidence>
<sequence>MSSVASEASVKGKKKRAIPLPDEGETATSGSTIAAKPKEDKSKEKARALLLRCSKEVRTLHDKFELGAYDVNMRPDERPVSPRGNQCRYSCVYLLRFRRLPTPKDAHTSSIT</sequence>
<evidence type="ECO:0000256" key="1">
    <source>
        <dbReference type="SAM" id="MobiDB-lite"/>
    </source>
</evidence>
<dbReference type="EMBL" id="QXFV01000501">
    <property type="protein sequence ID" value="KAE9035720.1"/>
    <property type="molecule type" value="Genomic_DNA"/>
</dbReference>
<gene>
    <name evidence="3" type="ORF">PR001_g9178</name>
    <name evidence="2" type="ORF">PR002_g11261</name>
    <name evidence="4" type="ORF">PR003_g9404</name>
</gene>
<accession>A0A6A3M9L1</accession>
<dbReference type="Proteomes" id="UP000429607">
    <property type="component" value="Unassembled WGS sequence"/>
</dbReference>
<comment type="caution">
    <text evidence="2">The sequence shown here is derived from an EMBL/GenBank/DDBJ whole genome shotgun (WGS) entry which is preliminary data.</text>
</comment>
<dbReference type="Proteomes" id="UP000434957">
    <property type="component" value="Unassembled WGS sequence"/>
</dbReference>
<dbReference type="EMBL" id="QXFU01000669">
    <property type="protein sequence ID" value="KAE9025144.1"/>
    <property type="molecule type" value="Genomic_DNA"/>
</dbReference>
<evidence type="ECO:0000313" key="5">
    <source>
        <dbReference type="Proteomes" id="UP000429607"/>
    </source>
</evidence>
<organism evidence="2 7">
    <name type="scientific">Phytophthora rubi</name>
    <dbReference type="NCBI Taxonomy" id="129364"/>
    <lineage>
        <taxon>Eukaryota</taxon>
        <taxon>Sar</taxon>
        <taxon>Stramenopiles</taxon>
        <taxon>Oomycota</taxon>
        <taxon>Peronosporomycetes</taxon>
        <taxon>Peronosporales</taxon>
        <taxon>Peronosporaceae</taxon>
        <taxon>Phytophthora</taxon>
    </lineage>
</organism>
<keyword evidence="6" id="KW-1185">Reference proteome</keyword>
<evidence type="ECO:0000313" key="7">
    <source>
        <dbReference type="Proteomes" id="UP000435112"/>
    </source>
</evidence>
<feature type="region of interest" description="Disordered" evidence="1">
    <location>
        <begin position="1"/>
        <end position="43"/>
    </location>
</feature>
<dbReference type="AlphaFoldDB" id="A0A6A3M9L1"/>
<evidence type="ECO:0000313" key="4">
    <source>
        <dbReference type="EMBL" id="KAE9342558.1"/>
    </source>
</evidence>
<dbReference type="OrthoDB" id="10277505at2759"/>
<proteinExistence type="predicted"/>
<evidence type="ECO:0000313" key="3">
    <source>
        <dbReference type="EMBL" id="KAE9035720.1"/>
    </source>
</evidence>
<name>A0A6A3M9L1_9STRA</name>
<dbReference type="Proteomes" id="UP000435112">
    <property type="component" value="Unassembled WGS sequence"/>
</dbReference>
<protein>
    <submittedName>
        <fullName evidence="2">Uncharacterized protein</fullName>
    </submittedName>
</protein>
<evidence type="ECO:0000313" key="6">
    <source>
        <dbReference type="Proteomes" id="UP000434957"/>
    </source>
</evidence>
<reference evidence="5 7" key="1">
    <citation type="submission" date="2018-09" db="EMBL/GenBank/DDBJ databases">
        <title>Genomic investigation of the strawberry pathogen Phytophthora fragariae indicates pathogenicity is determined by transcriptional variation in three key races.</title>
        <authorList>
            <person name="Adams T.M."/>
            <person name="Armitage A.D."/>
            <person name="Sobczyk M.K."/>
            <person name="Bates H.J."/>
            <person name="Dunwell J.M."/>
            <person name="Nellist C.F."/>
            <person name="Harrison R.J."/>
        </authorList>
    </citation>
    <scope>NUCLEOTIDE SEQUENCE [LARGE SCALE GENOMIC DNA]</scope>
    <source>
        <strain evidence="3 5">SCRP249</strain>
        <strain evidence="2 7">SCRP324</strain>
        <strain evidence="4 6">SCRP333</strain>
    </source>
</reference>